<evidence type="ECO:0000313" key="6">
    <source>
        <dbReference type="Proteomes" id="UP000036403"/>
    </source>
</evidence>
<name>A0A0J7K406_LASNI</name>
<dbReference type="AlphaFoldDB" id="A0A0J7K406"/>
<organism evidence="5 6">
    <name type="scientific">Lasius niger</name>
    <name type="common">Black garden ant</name>
    <dbReference type="NCBI Taxonomy" id="67767"/>
    <lineage>
        <taxon>Eukaryota</taxon>
        <taxon>Metazoa</taxon>
        <taxon>Ecdysozoa</taxon>
        <taxon>Arthropoda</taxon>
        <taxon>Hexapoda</taxon>
        <taxon>Insecta</taxon>
        <taxon>Pterygota</taxon>
        <taxon>Neoptera</taxon>
        <taxon>Endopterygota</taxon>
        <taxon>Hymenoptera</taxon>
        <taxon>Apocrita</taxon>
        <taxon>Aculeata</taxon>
        <taxon>Formicoidea</taxon>
        <taxon>Formicidae</taxon>
        <taxon>Formicinae</taxon>
        <taxon>Lasius</taxon>
        <taxon>Lasius</taxon>
    </lineage>
</organism>
<dbReference type="Pfam" id="PF21788">
    <property type="entry name" value="TNP-like_GBD"/>
    <property type="match status" value="1"/>
</dbReference>
<dbReference type="PANTHER" id="PTHR47577:SF2">
    <property type="entry name" value="THAP DOMAIN CONTAINING 9"/>
    <property type="match status" value="1"/>
</dbReference>
<accession>A0A0J7K406</accession>
<dbReference type="OrthoDB" id="7554156at2759"/>
<keyword evidence="6" id="KW-1185">Reference proteome</keyword>
<dbReference type="PaxDb" id="67767-A0A0J7K406"/>
<evidence type="ECO:0000256" key="1">
    <source>
        <dbReference type="SAM" id="MobiDB-lite"/>
    </source>
</evidence>
<evidence type="ECO:0000259" key="4">
    <source>
        <dbReference type="Pfam" id="PF21788"/>
    </source>
</evidence>
<feature type="domain" description="Transposable element P transposase-like RNase H" evidence="3">
    <location>
        <begin position="74"/>
        <end position="210"/>
    </location>
</feature>
<comment type="caution">
    <text evidence="5">The sequence shown here is derived from an EMBL/GenBank/DDBJ whole genome shotgun (WGS) entry which is preliminary data.</text>
</comment>
<sequence>MIKKIRSQKKRQWKCQQNKKQGISKAKYPAALRSFAMTLHFYSPKAYEFVRQKFCKALPDPNTLRSWYSSIDGTPGFTFESFEALKKKVVASKKSNKKVLVTFMLDEISIKKSLQRLPNGKICGYVDFGSEMESNDTIPLTKDALVMMVVSLDESWKIPLGYFLINGIDSATNSGLIREALIRLHEIEVEVVSLTLDGPSEHFATMRALGASFDLLNLKPFFPHPSTQEKIHIIFYACHMLKLVRNTLGDLKILKDAEGNSIEWRFIEALAQLQKKEGLRAGNKLKMAHIHYWKMKMKVALAAQTLSDSVADSIEFCDKYLNLVEFKGSEATVKFIRCINRIFDFLNSRNFFAKGFKAPLTKFNEEF</sequence>
<dbReference type="STRING" id="67767.A0A0J7K406"/>
<protein>
    <submittedName>
        <fullName evidence="5">Thap domain-containing protein 9-like protein</fullName>
    </submittedName>
</protein>
<reference evidence="5 6" key="1">
    <citation type="submission" date="2015-04" db="EMBL/GenBank/DDBJ databases">
        <title>Lasius niger genome sequencing.</title>
        <authorList>
            <person name="Konorov E.A."/>
            <person name="Nikitin M.A."/>
            <person name="Kirill M.V."/>
            <person name="Chang P."/>
        </authorList>
    </citation>
    <scope>NUCLEOTIDE SEQUENCE [LARGE SCALE GENOMIC DNA]</scope>
    <source>
        <tissue evidence="5">Whole</tissue>
    </source>
</reference>
<dbReference type="EMBL" id="LBMM01014476">
    <property type="protein sequence ID" value="KMQ85163.1"/>
    <property type="molecule type" value="Genomic_DNA"/>
</dbReference>
<gene>
    <name evidence="5" type="ORF">RF55_16449</name>
</gene>
<feature type="domain" description="THAP9-like helix-turn-helix" evidence="2">
    <location>
        <begin position="17"/>
        <end position="67"/>
    </location>
</feature>
<dbReference type="PANTHER" id="PTHR47577">
    <property type="entry name" value="THAP DOMAIN-CONTAINING PROTEIN 6"/>
    <property type="match status" value="1"/>
</dbReference>
<proteinExistence type="predicted"/>
<dbReference type="Pfam" id="PF21787">
    <property type="entry name" value="TNP-like_RNaseH_N"/>
    <property type="match status" value="1"/>
</dbReference>
<evidence type="ECO:0000313" key="5">
    <source>
        <dbReference type="EMBL" id="KMQ85163.1"/>
    </source>
</evidence>
<evidence type="ECO:0000259" key="2">
    <source>
        <dbReference type="Pfam" id="PF12017"/>
    </source>
</evidence>
<dbReference type="InterPro" id="IPR048365">
    <property type="entry name" value="TNP-like_RNaseH_N"/>
</dbReference>
<dbReference type="InterPro" id="IPR021896">
    <property type="entry name" value="THAP9-like_HTH"/>
</dbReference>
<evidence type="ECO:0000259" key="3">
    <source>
        <dbReference type="Pfam" id="PF21787"/>
    </source>
</evidence>
<dbReference type="InterPro" id="IPR048366">
    <property type="entry name" value="TNP-like_GBD"/>
</dbReference>
<feature type="domain" description="Transposable element P transposase-like GTP-binding insertion" evidence="4">
    <location>
        <begin position="238"/>
        <end position="359"/>
    </location>
</feature>
<dbReference type="Proteomes" id="UP000036403">
    <property type="component" value="Unassembled WGS sequence"/>
</dbReference>
<feature type="compositionally biased region" description="Basic residues" evidence="1">
    <location>
        <begin position="1"/>
        <end position="13"/>
    </location>
</feature>
<dbReference type="Pfam" id="PF12017">
    <property type="entry name" value="Tnp_P_element"/>
    <property type="match status" value="1"/>
</dbReference>
<feature type="region of interest" description="Disordered" evidence="1">
    <location>
        <begin position="1"/>
        <end position="21"/>
    </location>
</feature>